<keyword evidence="4" id="KW-1185">Reference proteome</keyword>
<dbReference type="InterPro" id="IPR025558">
    <property type="entry name" value="DUF4283"/>
</dbReference>
<evidence type="ECO:0000313" key="4">
    <source>
        <dbReference type="Proteomes" id="UP000323000"/>
    </source>
</evidence>
<organism evidence="3 4">
    <name type="scientific">Acer yangbiense</name>
    <dbReference type="NCBI Taxonomy" id="1000413"/>
    <lineage>
        <taxon>Eukaryota</taxon>
        <taxon>Viridiplantae</taxon>
        <taxon>Streptophyta</taxon>
        <taxon>Embryophyta</taxon>
        <taxon>Tracheophyta</taxon>
        <taxon>Spermatophyta</taxon>
        <taxon>Magnoliopsida</taxon>
        <taxon>eudicotyledons</taxon>
        <taxon>Gunneridae</taxon>
        <taxon>Pentapetalae</taxon>
        <taxon>rosids</taxon>
        <taxon>malvids</taxon>
        <taxon>Sapindales</taxon>
        <taxon>Sapindaceae</taxon>
        <taxon>Hippocastanoideae</taxon>
        <taxon>Acereae</taxon>
        <taxon>Acer</taxon>
    </lineage>
</organism>
<dbReference type="PANTHER" id="PTHR31286:SF167">
    <property type="entry name" value="OS09G0268800 PROTEIN"/>
    <property type="match status" value="1"/>
</dbReference>
<dbReference type="Pfam" id="PF14392">
    <property type="entry name" value="zf-CCHC_4"/>
    <property type="match status" value="1"/>
</dbReference>
<dbReference type="OrthoDB" id="1164227at2759"/>
<comment type="caution">
    <text evidence="3">The sequence shown here is derived from an EMBL/GenBank/DDBJ whole genome shotgun (WGS) entry which is preliminary data.</text>
</comment>
<dbReference type="Pfam" id="PF14111">
    <property type="entry name" value="DUF4283"/>
    <property type="match status" value="1"/>
</dbReference>
<gene>
    <name evidence="3" type="ORF">EZV62_008060</name>
</gene>
<dbReference type="PANTHER" id="PTHR31286">
    <property type="entry name" value="GLYCINE-RICH CELL WALL STRUCTURAL PROTEIN 1.8-LIKE"/>
    <property type="match status" value="1"/>
</dbReference>
<evidence type="ECO:0000259" key="1">
    <source>
        <dbReference type="Pfam" id="PF14111"/>
    </source>
</evidence>
<feature type="domain" description="Zinc knuckle CX2CX4HX4C" evidence="2">
    <location>
        <begin position="174"/>
        <end position="221"/>
    </location>
</feature>
<dbReference type="EMBL" id="VAHF01000003">
    <property type="protein sequence ID" value="TXG66785.1"/>
    <property type="molecule type" value="Genomic_DNA"/>
</dbReference>
<feature type="domain" description="DUF4283" evidence="1">
    <location>
        <begin position="35"/>
        <end position="109"/>
    </location>
</feature>
<dbReference type="InterPro" id="IPR025836">
    <property type="entry name" value="Zn_knuckle_CX2CX4HX4C"/>
</dbReference>
<evidence type="ECO:0008006" key="5">
    <source>
        <dbReference type="Google" id="ProtNLM"/>
    </source>
</evidence>
<evidence type="ECO:0000259" key="2">
    <source>
        <dbReference type="Pfam" id="PF14392"/>
    </source>
</evidence>
<dbReference type="Pfam" id="PF14223">
    <property type="entry name" value="Retrotran_gag_2"/>
    <property type="match status" value="1"/>
</dbReference>
<name>A0A5C7ICN9_9ROSI</name>
<dbReference type="AlphaFoldDB" id="A0A5C7ICN9"/>
<dbReference type="InterPro" id="IPR040256">
    <property type="entry name" value="At4g02000-like"/>
</dbReference>
<dbReference type="Proteomes" id="UP000323000">
    <property type="component" value="Chromosome 3"/>
</dbReference>
<proteinExistence type="predicted"/>
<sequence>MNPDEISRLCAELSIHGTEEKLWSVQDTVTKATEKKLDLCLVGKLLSPKHVNRETFRAVILRIWQTTVDIEMVQDNMYLFYFRNPGDRFRVLAGGPWSFDNCLIVLEKLKGVGDIARLPFDRVVFWIQIINAPLICMTKEMGEYIGSCVEELVDIDMGVTGECFGKYMRLRVAIDISKPLKRFLRLELKQVVESMLLIRYEKLIEYYFHCGVIGHSYQFCQARKENNRFVSGMDFAYGLWLKATGVPGAGSGKKQRSNIAFDQESIKISEHHLEIVFLIETICDHKVMKGIRIKLGFDSKLVVDREGNSEGLCLLWNSVVDDVTLFVTYSQDMRNQLLFSNAMLPVDGIFEWVVNFLANFRDARCVEQSVRNDPARVVCWKPPAAACWSQNLISFVDGTKPCPAKFNIDSFGKDTTEIDPAYTEWQQKDQLILSWINASLTPSVLSTVALLSTSHAAWKSLEKRYASQSKTRILQLKNQLHNTKRGDLSISDFSDKITHIVDNLALTGKPDDMMILLL</sequence>
<accession>A0A5C7ICN9</accession>
<protein>
    <recommendedName>
        <fullName evidence="5">DUF4283 domain-containing protein</fullName>
    </recommendedName>
</protein>
<evidence type="ECO:0000313" key="3">
    <source>
        <dbReference type="EMBL" id="TXG66785.1"/>
    </source>
</evidence>
<reference evidence="4" key="1">
    <citation type="journal article" date="2019" name="Gigascience">
        <title>De novo genome assembly of the endangered Acer yangbiense, a plant species with extremely small populations endemic to Yunnan Province, China.</title>
        <authorList>
            <person name="Yang J."/>
            <person name="Wariss H.M."/>
            <person name="Tao L."/>
            <person name="Zhang R."/>
            <person name="Yun Q."/>
            <person name="Hollingsworth P."/>
            <person name="Dao Z."/>
            <person name="Luo G."/>
            <person name="Guo H."/>
            <person name="Ma Y."/>
            <person name="Sun W."/>
        </authorList>
    </citation>
    <scope>NUCLEOTIDE SEQUENCE [LARGE SCALE GENOMIC DNA]</scope>
    <source>
        <strain evidence="4">cv. Malutang</strain>
    </source>
</reference>